<dbReference type="InterPro" id="IPR019826">
    <property type="entry name" value="Carboxylesterase_B_AS"/>
</dbReference>
<evidence type="ECO:0000256" key="3">
    <source>
        <dbReference type="RuleBase" id="RU361235"/>
    </source>
</evidence>
<protein>
    <recommendedName>
        <fullName evidence="3">Carboxylic ester hydrolase</fullName>
        <ecNumber evidence="3">3.1.1.-</ecNumber>
    </recommendedName>
</protein>
<dbReference type="InterPro" id="IPR050300">
    <property type="entry name" value="GDXG_lipolytic_enzyme"/>
</dbReference>
<dbReference type="PANTHER" id="PTHR48081">
    <property type="entry name" value="AB HYDROLASE SUPERFAMILY PROTEIN C4A8.06C"/>
    <property type="match status" value="1"/>
</dbReference>
<dbReference type="EMBL" id="JANFNG010000016">
    <property type="protein sequence ID" value="MCQ4082813.1"/>
    <property type="molecule type" value="Genomic_DNA"/>
</dbReference>
<dbReference type="Gene3D" id="3.40.50.1820">
    <property type="entry name" value="alpha/beta hydrolase"/>
    <property type="match status" value="1"/>
</dbReference>
<evidence type="ECO:0000313" key="6">
    <source>
        <dbReference type="Proteomes" id="UP001057702"/>
    </source>
</evidence>
<evidence type="ECO:0000256" key="1">
    <source>
        <dbReference type="ARBA" id="ARBA00005964"/>
    </source>
</evidence>
<evidence type="ECO:0000256" key="2">
    <source>
        <dbReference type="ARBA" id="ARBA00022801"/>
    </source>
</evidence>
<accession>A0ABT1PYQ6</accession>
<reference evidence="5" key="1">
    <citation type="submission" date="2022-06" db="EMBL/GenBank/DDBJ databases">
        <title>Draft genome sequence of Streptomyces sp. RB6PN25 isolated from peat swamp forest in Thailand.</title>
        <authorList>
            <person name="Duangmal K."/>
            <person name="Klaysubun C."/>
        </authorList>
    </citation>
    <scope>NUCLEOTIDE SEQUENCE</scope>
    <source>
        <strain evidence="5">RB6PN25</strain>
    </source>
</reference>
<dbReference type="Pfam" id="PF00135">
    <property type="entry name" value="COesterase"/>
    <property type="match status" value="1"/>
</dbReference>
<dbReference type="RefSeq" id="WP_255921723.1">
    <property type="nucleotide sequence ID" value="NZ_JANFNG010000016.1"/>
</dbReference>
<comment type="caution">
    <text evidence="5">The sequence shown here is derived from an EMBL/GenBank/DDBJ whole genome shotgun (WGS) entry which is preliminary data.</text>
</comment>
<evidence type="ECO:0000313" key="5">
    <source>
        <dbReference type="EMBL" id="MCQ4082813.1"/>
    </source>
</evidence>
<dbReference type="InterPro" id="IPR029058">
    <property type="entry name" value="AB_hydrolase_fold"/>
</dbReference>
<gene>
    <name evidence="5" type="ORF">NGB36_19940</name>
</gene>
<dbReference type="SUPFAM" id="SSF53474">
    <property type="entry name" value="alpha/beta-Hydrolases"/>
    <property type="match status" value="1"/>
</dbReference>
<dbReference type="Proteomes" id="UP001057702">
    <property type="component" value="Unassembled WGS sequence"/>
</dbReference>
<organism evidence="5 6">
    <name type="scientific">Streptomyces humicola</name>
    <dbReference type="NCBI Taxonomy" id="2953240"/>
    <lineage>
        <taxon>Bacteria</taxon>
        <taxon>Bacillati</taxon>
        <taxon>Actinomycetota</taxon>
        <taxon>Actinomycetes</taxon>
        <taxon>Kitasatosporales</taxon>
        <taxon>Streptomycetaceae</taxon>
        <taxon>Streptomyces</taxon>
    </lineage>
</organism>
<name>A0ABT1PYQ6_9ACTN</name>
<evidence type="ECO:0000259" key="4">
    <source>
        <dbReference type="Pfam" id="PF00135"/>
    </source>
</evidence>
<comment type="similarity">
    <text evidence="1 3">Belongs to the type-B carboxylesterase/lipase family.</text>
</comment>
<proteinExistence type="inferred from homology"/>
<dbReference type="InterPro" id="IPR002018">
    <property type="entry name" value="CarbesteraseB"/>
</dbReference>
<sequence>MTTVKRDVLDVLDVLYKAEPGDRGQWLDVHMPAPAPSATPVVLLWHGSGRNEKDVLVPLAQDVARYGVLVFVPDWRPDAQDRGRADLLASLRYVRDHAASFGGDPARIALAGWSAGAGAAVGMALAPEPDGGWRPSAAVGISGRYDMPARSTGSAPLSDLERCGLPPVPIHLVHGVEDAVLSSRHSHDFHIALQANGWPAHLVSPATDHAGVVMTEYDPEQGRCRPARTDHAMRAGRATAGVIARAAREAAGGRAT</sequence>
<feature type="domain" description="Carboxylesterase type B" evidence="4">
    <location>
        <begin position="82"/>
        <end position="129"/>
    </location>
</feature>
<keyword evidence="6" id="KW-1185">Reference proteome</keyword>
<dbReference type="PROSITE" id="PS00122">
    <property type="entry name" value="CARBOXYLESTERASE_B_1"/>
    <property type="match status" value="1"/>
</dbReference>
<dbReference type="EC" id="3.1.1.-" evidence="3"/>
<keyword evidence="2 3" id="KW-0378">Hydrolase</keyword>